<dbReference type="AlphaFoldDB" id="N1W9J3"/>
<name>N1W9J3_9LEPT</name>
<dbReference type="EMBL" id="AOGY02000041">
    <property type="protein sequence ID" value="EMY70105.1"/>
    <property type="molecule type" value="Genomic_DNA"/>
</dbReference>
<dbReference type="RefSeq" id="WP_002981137.1">
    <property type="nucleotide sequence ID" value="NZ_AOGY02000041.1"/>
</dbReference>
<evidence type="ECO:0000313" key="2">
    <source>
        <dbReference type="Proteomes" id="UP000012227"/>
    </source>
</evidence>
<accession>N1W9J3</accession>
<organism evidence="1 2">
    <name type="scientific">Leptospira vanthielii serovar Holland str. Waz Holland = ATCC 700522</name>
    <dbReference type="NCBI Taxonomy" id="1218591"/>
    <lineage>
        <taxon>Bacteria</taxon>
        <taxon>Pseudomonadati</taxon>
        <taxon>Spirochaetota</taxon>
        <taxon>Spirochaetia</taxon>
        <taxon>Leptospirales</taxon>
        <taxon>Leptospiraceae</taxon>
        <taxon>Leptospira</taxon>
    </lineage>
</organism>
<gene>
    <name evidence="1" type="ORF">LEP1GSC199_1565</name>
</gene>
<comment type="caution">
    <text evidence="1">The sequence shown here is derived from an EMBL/GenBank/DDBJ whole genome shotgun (WGS) entry which is preliminary data.</text>
</comment>
<dbReference type="STRING" id="1218591.LEP1GSC199_1565"/>
<evidence type="ECO:0000313" key="1">
    <source>
        <dbReference type="EMBL" id="EMY70105.1"/>
    </source>
</evidence>
<dbReference type="Proteomes" id="UP000012227">
    <property type="component" value="Unassembled WGS sequence"/>
</dbReference>
<reference evidence="1 2" key="1">
    <citation type="submission" date="2013-03" db="EMBL/GenBank/DDBJ databases">
        <authorList>
            <person name="Harkins D.M."/>
            <person name="Durkin A.S."/>
            <person name="Brinkac L.M."/>
            <person name="Haft D.H."/>
            <person name="Selengut J.D."/>
            <person name="Sanka R."/>
            <person name="DePew J."/>
            <person name="Purushe J."/>
            <person name="Galloway R.L."/>
            <person name="Vinetz J.M."/>
            <person name="Sutton G.G."/>
            <person name="Nierman W.C."/>
            <person name="Fouts D.E."/>
        </authorList>
    </citation>
    <scope>NUCLEOTIDE SEQUENCE [LARGE SCALE GENOMIC DNA]</scope>
    <source>
        <strain evidence="1 2">Waz Holland</strain>
    </source>
</reference>
<protein>
    <submittedName>
        <fullName evidence="1">Uncharacterized protein</fullName>
    </submittedName>
</protein>
<sequence length="69" mass="8045">MEKETHRKEFGHPSFLLDLEEFGTTFLISLIEKNEQENLSKAQLKILSELVQNLKDNMKKGRIKNGKTK</sequence>
<proteinExistence type="predicted"/>